<dbReference type="STRING" id="351605.Gura_0075"/>
<evidence type="ECO:0000256" key="2">
    <source>
        <dbReference type="SAM" id="Phobius"/>
    </source>
</evidence>
<keyword evidence="4" id="KW-1185">Reference proteome</keyword>
<dbReference type="Pfam" id="PF09698">
    <property type="entry name" value="GSu_C4xC__C2xCH"/>
    <property type="match status" value="9"/>
</dbReference>
<organism evidence="3 4">
    <name type="scientific">Geotalea uraniireducens (strain Rf4)</name>
    <name type="common">Geobacter uraniireducens</name>
    <dbReference type="NCBI Taxonomy" id="351605"/>
    <lineage>
        <taxon>Bacteria</taxon>
        <taxon>Pseudomonadati</taxon>
        <taxon>Thermodesulfobacteriota</taxon>
        <taxon>Desulfuromonadia</taxon>
        <taxon>Geobacterales</taxon>
        <taxon>Geobacteraceae</taxon>
        <taxon>Geotalea</taxon>
    </lineage>
</organism>
<dbReference type="PANTHER" id="PTHR35038:SF6">
    <property type="entry name" value="SURFACE LOCALIZED DECAHEME CYTOCHROME C LIPOPROTEIN"/>
    <property type="match status" value="1"/>
</dbReference>
<proteinExistence type="predicted"/>
<evidence type="ECO:0000313" key="3">
    <source>
        <dbReference type="EMBL" id="ABQ24291.1"/>
    </source>
</evidence>
<keyword evidence="2" id="KW-0472">Membrane</keyword>
<dbReference type="Gene3D" id="1.10.1130.10">
    <property type="entry name" value="Flavocytochrome C3, Chain A"/>
    <property type="match status" value="2"/>
</dbReference>
<evidence type="ECO:0000256" key="1">
    <source>
        <dbReference type="ARBA" id="ARBA00022729"/>
    </source>
</evidence>
<reference evidence="3 4" key="1">
    <citation type="submission" date="2007-05" db="EMBL/GenBank/DDBJ databases">
        <title>Complete sequence of Geobacter uraniireducens Rf4.</title>
        <authorList>
            <consortium name="US DOE Joint Genome Institute"/>
            <person name="Copeland A."/>
            <person name="Lucas S."/>
            <person name="Lapidus A."/>
            <person name="Barry K."/>
            <person name="Detter J.C."/>
            <person name="Glavina del Rio T."/>
            <person name="Hammon N."/>
            <person name="Israni S."/>
            <person name="Dalin E."/>
            <person name="Tice H."/>
            <person name="Pitluck S."/>
            <person name="Chertkov O."/>
            <person name="Brettin T."/>
            <person name="Bruce D."/>
            <person name="Han C."/>
            <person name="Schmutz J."/>
            <person name="Larimer F."/>
            <person name="Land M."/>
            <person name="Hauser L."/>
            <person name="Kyrpides N."/>
            <person name="Mikhailova N."/>
            <person name="Shelobolina E."/>
            <person name="Aklujkar M."/>
            <person name="Lovley D."/>
            <person name="Richardson P."/>
        </authorList>
    </citation>
    <scope>NUCLEOTIDE SEQUENCE [LARGE SCALE GENOMIC DNA]</scope>
    <source>
        <strain evidence="3 4">Rf4</strain>
    </source>
</reference>
<dbReference type="InterPro" id="IPR051829">
    <property type="entry name" value="Multiheme_Cytochr_ET"/>
</dbReference>
<protein>
    <submittedName>
        <fullName evidence="3">Cytochrome C family protein</fullName>
    </submittedName>
</protein>
<dbReference type="OrthoDB" id="9810317at2"/>
<feature type="transmembrane region" description="Helical" evidence="2">
    <location>
        <begin position="20"/>
        <end position="36"/>
    </location>
</feature>
<dbReference type="GO" id="GO:0016491">
    <property type="term" value="F:oxidoreductase activity"/>
    <property type="evidence" value="ECO:0007669"/>
    <property type="project" value="TreeGrafter"/>
</dbReference>
<dbReference type="NCBIfam" id="TIGR01904">
    <property type="entry name" value="GSu_C4xC__C2xCH"/>
    <property type="match status" value="15"/>
</dbReference>
<dbReference type="EMBL" id="CP000698">
    <property type="protein sequence ID" value="ABQ24291.1"/>
    <property type="molecule type" value="Genomic_DNA"/>
</dbReference>
<evidence type="ECO:0000313" key="4">
    <source>
        <dbReference type="Proteomes" id="UP000006695"/>
    </source>
</evidence>
<dbReference type="Proteomes" id="UP000006695">
    <property type="component" value="Chromosome"/>
</dbReference>
<dbReference type="Gene3D" id="3.90.10.10">
    <property type="entry name" value="Cytochrome C3"/>
    <property type="match status" value="1"/>
</dbReference>
<gene>
    <name evidence="3" type="ordered locus">Gura_0075</name>
</gene>
<name>A5GDQ8_GEOUR</name>
<keyword evidence="2" id="KW-1133">Transmembrane helix</keyword>
<dbReference type="InterPro" id="IPR010176">
    <property type="entry name" value="C4xCH_C2xCH_motif_GEOSU"/>
</dbReference>
<sequence length="2222" mass="229856">MRHRIVGNVAAESSKARISVMAVVGMAILIIGFFIADNISPATANAAAPQLIHNSVNSASGKYGTWGTEYTCGTCHNKLAKNNIKYVNYTIATPTGKRRVIFDRYTATSNAVTGVFGNDLRTSYVDGSRNVCEVCHHRTIYHNYSATKLVQTGNSLTHPEHKSNKKDCNACHKHNLGYRPPQPGLCTDCHGVPPTNPSQLISNALGPIPPVDAGAHGTHRSQEGMECSTCHNNFGHGLLGNSMIEFGFRIDRKTWTAFSGISTVMSGTITATDNAAFNNNFAVAPGNPGTVLNRTTAWGTTCSVYCHGDGWAAPSGKALTGEISWANGPLGSCSVAACHGTTSANPPNPGIPGAHTRHVGDLQLACTKCHPDYVSPHMVNGHVTWNMSGQGAAATYKGYQHFSTATLPGVAPYGDCDNIYCHSNVQPQGGVGGPDNYKLVRWGSSTTLTCDGCHGGKRTDAAPIGTGAHPKHISNYAYVCGDCHFGAGADGTLMNHLNNNVEVVFNTYSGSYGQMPTNTPGNGYDNCSANYCHSDGKGNKRVIGWGTAGPLACTACHKADQAGNAVNTGKHTAHVDNAGFLGTNYGCVTCHANTVSDNTTISNISKHVNKLADYSGARAGRYNSSTGTCSVSYCHSDGKGGSPAIAVSWKDGSVINDCKGCHGNSSGGTFVSASGEPNYANTGADTTFANSHDRHMGGVGMSTCVYCHNDTVSDTGLKTNTFHLNGSKNVAAGGGKSFTYLGNRTCSNISCHGGPSSIKWGQSLPADCTGCHGNNALSFAPISSGKHKAHMNNETVLGKNSRCATCHALTANSDDRSIADVSVHGNGFKNYTGSLAGSRSSYSTATGVCSASYCHTDGKGVQNLPFTSLNGWKSTATLDCTGCHGNSSPADFASTAGEPNYVSAGAGTLRANDHKNHVDSGAASCVFCHADTASVTGSIFLNSSTHVNRRIDVKAGNGKTFTYSAGKTCGDISCHGGKGSFTKVWGTPVTADCTGCHGNNAVSFAPISSGRHKSHINNADLGSNYNCTACHAKTINADERSFFNRNLHGNGYVDYSGVQAGKSPSYDPATGACSATYCHTDGKGKQNVAFGLTNGWKSATVYSNCAGCHGNDTAPAFGSTAGEPNYPNAGESQLRANSHERHMGGVGGTTCVYCHNDTVTAAGSLKSGAFHTNSTRDVAAGGGKSFSYDPGTGTCANISCHGGPAPARWGQLFPADCTGCHGNNALSFAPMSSGKHKAHINNKIVLGKDYACANCHALTANADDRSIADASVHGNGFKNFTSPLAGNRNSYTTATGVCSASYCHTDGKGQQNVAFTSGNGWKSSAAVQLDCKGCHGNNSPADFASVNGEPNYASTGADTARANSHKNHVDSGADSCVFCHGATVTAAGAIIQDSTSHVLNKTIDVIAGGGKTFVYGAGKNCSDISCHGGKGSFTQTWGAPISADCTGCHGNNAVSFAPISSGRHKSHMNNLDLGSNYSCTACHAKTINADERSFADRNLHGNGYVDYSGARAGKSSSYDTATGACSASYCHSDGKGAQNVAFGLGNGWKSTTVFSNCVGCHGNDTAPDFSSAAGEPNYATQGAGQPRANSHKIHVGSAGAATCVYCHTNTVNTDGTTIKGNHTNGVISYENSAIAGKTFTPGAGKTCSNINCHGSGSPAATWGDTLGCSGCHGGNAGNGPISTGKHTAHINNPDIGNNLGCADCHANVVNTDTSFSNRMLHANGFANYSGVMGGSSKTACNAAYCHSDGKGSTGVAVDWNTSPAFSNCIGCHGAATGSGTFAATAGEPNYQNQAGLRANSHQSHASAGASSCDTCHINTVVPTGTAIKPGSLHLNSSINVDFNTSKAGLSAWYDSPNKTCNNISCHGSGTPKWGDASTTGCTACHPNLSATHAKHVGNLFTSGSVTFYNFTANRSVGTYYSFGCANCHPTDPAKHRNSYIDITLNKNKAGAGFLSTLNNLVSDDANGYTRGGANNISCETVYCHSNGRTLSLAAGDYKQTPNWYGGSFGNNRCGGCHDNPPQYAGQSHYVAASSMGNNGSPPYKESGHMVGIHFRNNSRGNNLNGFLGYSSSGSMAHGNPAMATTISCYTCHSGIVDSTQIDTYAMTGTGSYFRCANCHTSNSRTPLQPGQIVNTALHINGTKNVAFAPITFKTKAQLANVGNALGWSRNSNYKADDSYDSSDLSISTWDVQTKTCLTACHVNQPGITWGAQLKCVSCHANQ</sequence>
<dbReference type="CDD" id="cd08168">
    <property type="entry name" value="Cytochrom_C3"/>
    <property type="match status" value="1"/>
</dbReference>
<accession>A5GDQ8</accession>
<dbReference type="InterPro" id="IPR036280">
    <property type="entry name" value="Multihaem_cyt_sf"/>
</dbReference>
<keyword evidence="2" id="KW-0812">Transmembrane</keyword>
<dbReference type="SUPFAM" id="SSF48695">
    <property type="entry name" value="Multiheme cytochromes"/>
    <property type="match status" value="9"/>
</dbReference>
<dbReference type="PANTHER" id="PTHR35038">
    <property type="entry name" value="DISSIMILATORY SULFITE REDUCTASE SIRA"/>
    <property type="match status" value="1"/>
</dbReference>
<dbReference type="RefSeq" id="WP_011937020.1">
    <property type="nucleotide sequence ID" value="NC_009483.1"/>
</dbReference>
<dbReference type="KEGG" id="gur:Gura_0075"/>
<keyword evidence="1" id="KW-0732">Signal</keyword>
<dbReference type="HOGENOM" id="CLU_230981_0_0_7"/>